<dbReference type="AlphaFoldDB" id="A0A5C1NCL5"/>
<dbReference type="CDD" id="cd07942">
    <property type="entry name" value="DRE_TIM_LeuA"/>
    <property type="match status" value="1"/>
</dbReference>
<dbReference type="OrthoDB" id="9803573at2"/>
<evidence type="ECO:0000256" key="10">
    <source>
        <dbReference type="HAMAP-Rule" id="MF_00572"/>
    </source>
</evidence>
<keyword evidence="5 10" id="KW-0432">Leucine biosynthesis</keyword>
<dbReference type="PROSITE" id="PS00815">
    <property type="entry name" value="AIPM_HOMOCIT_SYNTH_1"/>
    <property type="match status" value="1"/>
</dbReference>
<organism evidence="12 13">
    <name type="scientific">Halomonas binhaiensis</name>
    <dbReference type="NCBI Taxonomy" id="2562282"/>
    <lineage>
        <taxon>Bacteria</taxon>
        <taxon>Pseudomonadati</taxon>
        <taxon>Pseudomonadota</taxon>
        <taxon>Gammaproteobacteria</taxon>
        <taxon>Oceanospirillales</taxon>
        <taxon>Halomonadaceae</taxon>
        <taxon>Halomonas</taxon>
    </lineage>
</organism>
<evidence type="ECO:0000256" key="1">
    <source>
        <dbReference type="ARBA" id="ARBA00000064"/>
    </source>
</evidence>
<keyword evidence="9 10" id="KW-0100">Branched-chain amino acid biosynthesis</keyword>
<comment type="catalytic activity">
    <reaction evidence="1 10">
        <text>3-methyl-2-oxobutanoate + acetyl-CoA + H2O = (2S)-2-isopropylmalate + CoA + H(+)</text>
        <dbReference type="Rhea" id="RHEA:21524"/>
        <dbReference type="ChEBI" id="CHEBI:1178"/>
        <dbReference type="ChEBI" id="CHEBI:11851"/>
        <dbReference type="ChEBI" id="CHEBI:15377"/>
        <dbReference type="ChEBI" id="CHEBI:15378"/>
        <dbReference type="ChEBI" id="CHEBI:57287"/>
        <dbReference type="ChEBI" id="CHEBI:57288"/>
        <dbReference type="EC" id="2.3.3.13"/>
    </reaction>
</comment>
<keyword evidence="12" id="KW-0012">Acyltransferase</keyword>
<dbReference type="Pfam" id="PF22615">
    <property type="entry name" value="IPMS_D2"/>
    <property type="match status" value="1"/>
</dbReference>
<evidence type="ECO:0000313" key="12">
    <source>
        <dbReference type="EMBL" id="QEM80944.1"/>
    </source>
</evidence>
<comment type="subunit">
    <text evidence="10">Homodimer.</text>
</comment>
<evidence type="ECO:0000256" key="7">
    <source>
        <dbReference type="ARBA" id="ARBA00022679"/>
    </source>
</evidence>
<dbReference type="GO" id="GO:0005737">
    <property type="term" value="C:cytoplasm"/>
    <property type="evidence" value="ECO:0007669"/>
    <property type="project" value="UniProtKB-SubCell"/>
</dbReference>
<sequence>MMLNDPSKKYRPFVAVDIPDRQWPNRRIETPPMWCSVDLRDGNQALIDPMDLERKQRFFDMLVKIGFKEIEVGFPSASQTDFDFVRDLIENGKVPDDVTIQVLTQARPHLIERTFESLKGAKNAIVHVYNATAPVFRRVVFNVNRSECIDIAVTATRQIRELMDAAPETHWTFQYSPELFTNTEMDFAVEIVNAVSETYGATADKKMIVNLPATVECATPNNYADQVEWFCRNVAHRDHLIVSVHPHNDRGTGVAAAELTVMAGADRVEGTLFGNGERTGNVDIVTLAMNLYTQGVHPGLDFSNITPIMREVEYCNQLPVHPRHPYVGDLVFTAFSGSHQDAIKKGMAMRKDDPDGVWEVPYLPIDPLDVGRSYEAVIRVNSQSGKGGVSYLLEQEHGIELPRRLSMEFSTVVQEVADRIGKEITSKMIYQAFVDEYLEQKTPLELVSHRLFSEPDSPVVTMEACISKNGERQTITGQGNGPLAAFIKALAGEGHNVEIIDYHEHARGQGSDAEAIAYVEVRINGEAVFGVGSDESITSASIKGVLSAINRQLSTAEVAANVTAETVV</sequence>
<dbReference type="NCBIfam" id="NF002991">
    <property type="entry name" value="PRK03739.1"/>
    <property type="match status" value="1"/>
</dbReference>
<dbReference type="SUPFAM" id="SSF89000">
    <property type="entry name" value="post-HMGL domain-like"/>
    <property type="match status" value="1"/>
</dbReference>
<feature type="binding site" evidence="10">
    <location>
        <position position="245"/>
    </location>
    <ligand>
        <name>Mg(2+)</name>
        <dbReference type="ChEBI" id="CHEBI:18420"/>
    </ligand>
</feature>
<dbReference type="PANTHER" id="PTHR46911">
    <property type="match status" value="1"/>
</dbReference>
<dbReference type="SUPFAM" id="SSF110921">
    <property type="entry name" value="2-isopropylmalate synthase LeuA, allosteric (dimerisation) domain"/>
    <property type="match status" value="1"/>
</dbReference>
<keyword evidence="10" id="KW-0963">Cytoplasm</keyword>
<dbReference type="InterPro" id="IPR013709">
    <property type="entry name" value="2-isopropylmalate_synth_dimer"/>
</dbReference>
<dbReference type="Pfam" id="PF00682">
    <property type="entry name" value="HMGL-like"/>
    <property type="match status" value="1"/>
</dbReference>
<dbReference type="GO" id="GO:0003985">
    <property type="term" value="F:acetyl-CoA C-acetyltransferase activity"/>
    <property type="evidence" value="ECO:0007669"/>
    <property type="project" value="UniProtKB-UniRule"/>
</dbReference>
<reference evidence="12" key="1">
    <citation type="submission" date="2021-02" db="EMBL/GenBank/DDBJ databases">
        <title>Strain Y2R2, a novel species of the genus Halomonas.</title>
        <authorList>
            <person name="Huang H."/>
        </authorList>
    </citation>
    <scope>NUCLEOTIDE SEQUENCE</scope>
    <source>
        <strain evidence="12">Y2R2</strain>
    </source>
</reference>
<dbReference type="HAMAP" id="MF_00572">
    <property type="entry name" value="LeuA_type2"/>
    <property type="match status" value="1"/>
</dbReference>
<keyword evidence="8 10" id="KW-0479">Metal-binding</keyword>
<accession>A0A5C1NCL5</accession>
<dbReference type="FunFam" id="3.20.20.70:FF:000045">
    <property type="entry name" value="2-isopropylmalate synthase"/>
    <property type="match status" value="1"/>
</dbReference>
<dbReference type="GO" id="GO:0003852">
    <property type="term" value="F:2-isopropylmalate synthase activity"/>
    <property type="evidence" value="ECO:0007669"/>
    <property type="project" value="UniProtKB-UniRule"/>
</dbReference>
<dbReference type="EC" id="2.3.3.13" evidence="4 10"/>
<dbReference type="UniPathway" id="UPA00048">
    <property type="reaction ID" value="UER00070"/>
</dbReference>
<evidence type="ECO:0000256" key="2">
    <source>
        <dbReference type="ARBA" id="ARBA00004689"/>
    </source>
</evidence>
<dbReference type="InterPro" id="IPR013785">
    <property type="entry name" value="Aldolase_TIM"/>
</dbReference>
<evidence type="ECO:0000256" key="3">
    <source>
        <dbReference type="ARBA" id="ARBA00009767"/>
    </source>
</evidence>
<keyword evidence="13" id="KW-1185">Reference proteome</keyword>
<feature type="region of interest" description="Regulatory domain" evidence="10">
    <location>
        <begin position="440"/>
        <end position="568"/>
    </location>
</feature>
<proteinExistence type="inferred from homology"/>
<keyword evidence="6 10" id="KW-0028">Amino-acid biosynthesis</keyword>
<evidence type="ECO:0000256" key="6">
    <source>
        <dbReference type="ARBA" id="ARBA00022605"/>
    </source>
</evidence>
<dbReference type="Gene3D" id="3.20.20.70">
    <property type="entry name" value="Aldolase class I"/>
    <property type="match status" value="1"/>
</dbReference>
<keyword evidence="10" id="KW-0460">Magnesium</keyword>
<evidence type="ECO:0000256" key="4">
    <source>
        <dbReference type="ARBA" id="ARBA00012973"/>
    </source>
</evidence>
<gene>
    <name evidence="10 12" type="primary">leuA</name>
    <name evidence="12" type="ORF">E4T21_04805</name>
</gene>
<dbReference type="SMART" id="SM00917">
    <property type="entry name" value="LeuA_dimer"/>
    <property type="match status" value="1"/>
</dbReference>
<dbReference type="GO" id="GO:0000287">
    <property type="term" value="F:magnesium ion binding"/>
    <property type="evidence" value="ECO:0007669"/>
    <property type="project" value="UniProtKB-UniRule"/>
</dbReference>
<feature type="binding site" evidence="10">
    <location>
        <position position="281"/>
    </location>
    <ligand>
        <name>Mg(2+)</name>
        <dbReference type="ChEBI" id="CHEBI:18420"/>
    </ligand>
</feature>
<evidence type="ECO:0000259" key="11">
    <source>
        <dbReference type="PROSITE" id="PS50991"/>
    </source>
</evidence>
<comment type="subcellular location">
    <subcellularLocation>
        <location evidence="10">Cytoplasm</location>
    </subcellularLocation>
</comment>
<dbReference type="PANTHER" id="PTHR46911:SF1">
    <property type="entry name" value="2-ISOPROPYLMALATE SYNTHASE"/>
    <property type="match status" value="1"/>
</dbReference>
<dbReference type="InterPro" id="IPR002034">
    <property type="entry name" value="AIPM/Hcit_synth_CS"/>
</dbReference>
<dbReference type="NCBIfam" id="TIGR00970">
    <property type="entry name" value="leuA_yeast"/>
    <property type="match status" value="1"/>
</dbReference>
<comment type="similarity">
    <text evidence="3 10">Belongs to the alpha-IPM synthase/homocitrate synthase family. LeuA type 2 subfamily.</text>
</comment>
<dbReference type="InterPro" id="IPR054692">
    <property type="entry name" value="LeuA-like_post-cat"/>
</dbReference>
<dbReference type="RefSeq" id="WP_149283959.1">
    <property type="nucleotide sequence ID" value="NZ_CP038437.2"/>
</dbReference>
<comment type="cofactor">
    <cofactor evidence="10">
        <name>Mg(2+)</name>
        <dbReference type="ChEBI" id="CHEBI:18420"/>
    </cofactor>
</comment>
<comment type="pathway">
    <text evidence="2 10">Amino-acid biosynthesis; L-leucine biosynthesis; L-leucine from 3-methyl-2-oxobutanoate: step 1/4.</text>
</comment>
<name>A0A5C1NCL5_9GAMM</name>
<feature type="binding site" evidence="10">
    <location>
        <position position="247"/>
    </location>
    <ligand>
        <name>Mg(2+)</name>
        <dbReference type="ChEBI" id="CHEBI:18420"/>
    </ligand>
</feature>
<dbReference type="EMBL" id="CP038437">
    <property type="protein sequence ID" value="QEM80944.1"/>
    <property type="molecule type" value="Genomic_DNA"/>
</dbReference>
<feature type="domain" description="Pyruvate carboxyltransferase" evidence="11">
    <location>
        <begin position="32"/>
        <end position="306"/>
    </location>
</feature>
<dbReference type="InterPro" id="IPR005668">
    <property type="entry name" value="IPM_Synthase"/>
</dbReference>
<evidence type="ECO:0000313" key="13">
    <source>
        <dbReference type="Proteomes" id="UP000324285"/>
    </source>
</evidence>
<evidence type="ECO:0000256" key="8">
    <source>
        <dbReference type="ARBA" id="ARBA00022723"/>
    </source>
</evidence>
<evidence type="ECO:0000256" key="9">
    <source>
        <dbReference type="ARBA" id="ARBA00023304"/>
    </source>
</evidence>
<dbReference type="SUPFAM" id="SSF51569">
    <property type="entry name" value="Aldolase"/>
    <property type="match status" value="1"/>
</dbReference>
<dbReference type="InterPro" id="IPR036230">
    <property type="entry name" value="LeuA_allosteric_dom_sf"/>
</dbReference>
<dbReference type="Pfam" id="PF08502">
    <property type="entry name" value="LeuA_dimer"/>
    <property type="match status" value="1"/>
</dbReference>
<feature type="binding site" evidence="10">
    <location>
        <position position="41"/>
    </location>
    <ligand>
        <name>Mg(2+)</name>
        <dbReference type="ChEBI" id="CHEBI:18420"/>
    </ligand>
</feature>
<keyword evidence="7 10" id="KW-0808">Transferase</keyword>
<dbReference type="Gene3D" id="3.30.160.270">
    <property type="match status" value="1"/>
</dbReference>
<comment type="function">
    <text evidence="10">Catalyzes the condensation of the acetyl group of acetyl-CoA with 3-methyl-2-oxobutanoate (2-ketoisovalerate) to form 3-carboxy-3-hydroxy-4-methylpentanoate (2-isopropylmalate).</text>
</comment>
<dbReference type="InterPro" id="IPR000891">
    <property type="entry name" value="PYR_CT"/>
</dbReference>
<dbReference type="GO" id="GO:0009098">
    <property type="term" value="P:L-leucine biosynthetic process"/>
    <property type="evidence" value="ECO:0007669"/>
    <property type="project" value="UniProtKB-UniRule"/>
</dbReference>
<dbReference type="InterPro" id="IPR039371">
    <property type="entry name" value="LeuA_N_DRE-TIM"/>
</dbReference>
<dbReference type="PROSITE" id="PS00816">
    <property type="entry name" value="AIPM_HOMOCIT_SYNTH_2"/>
    <property type="match status" value="1"/>
</dbReference>
<dbReference type="Proteomes" id="UP000324285">
    <property type="component" value="Chromosome"/>
</dbReference>
<protein>
    <recommendedName>
        <fullName evidence="4 10">2-isopropylmalate synthase</fullName>
        <ecNumber evidence="4 10">2.3.3.13</ecNumber>
    </recommendedName>
    <alternativeName>
        <fullName evidence="10">Alpha-IPM synthase</fullName>
    </alternativeName>
    <alternativeName>
        <fullName evidence="10">Alpha-isopropylmalate synthase</fullName>
    </alternativeName>
</protein>
<dbReference type="PROSITE" id="PS50991">
    <property type="entry name" value="PYR_CT"/>
    <property type="match status" value="1"/>
</dbReference>
<evidence type="ECO:0000256" key="5">
    <source>
        <dbReference type="ARBA" id="ARBA00022430"/>
    </source>
</evidence>
<dbReference type="KEGG" id="hbh:E4T21_04805"/>